<dbReference type="InterPro" id="IPR013517">
    <property type="entry name" value="FG-GAP"/>
</dbReference>
<reference evidence="4 5" key="1">
    <citation type="submission" date="2017-03" db="EMBL/GenBank/DDBJ databases">
        <title>WGS assembly of Porphyra umbilicalis.</title>
        <authorList>
            <person name="Brawley S.H."/>
            <person name="Blouin N.A."/>
            <person name="Ficko-Blean E."/>
            <person name="Wheeler G.L."/>
            <person name="Lohr M."/>
            <person name="Goodson H.V."/>
            <person name="Jenkins J.W."/>
            <person name="Blaby-Haas C.E."/>
            <person name="Helliwell K.E."/>
            <person name="Chan C."/>
            <person name="Marriage T."/>
            <person name="Bhattacharya D."/>
            <person name="Klein A.S."/>
            <person name="Badis Y."/>
            <person name="Brodie J."/>
            <person name="Cao Y."/>
            <person name="Collen J."/>
            <person name="Dittami S.M."/>
            <person name="Gachon C.M."/>
            <person name="Green B.R."/>
            <person name="Karpowicz S."/>
            <person name="Kim J.W."/>
            <person name="Kudahl U."/>
            <person name="Lin S."/>
            <person name="Michel G."/>
            <person name="Mittag M."/>
            <person name="Olson B.J."/>
            <person name="Pangilinan J."/>
            <person name="Peng Y."/>
            <person name="Qiu H."/>
            <person name="Shu S."/>
            <person name="Singer J.T."/>
            <person name="Smith A.G."/>
            <person name="Sprecher B.N."/>
            <person name="Wagner V."/>
            <person name="Wang W."/>
            <person name="Wang Z.-Y."/>
            <person name="Yan J."/>
            <person name="Yarish C."/>
            <person name="Zoeuner-Riek S."/>
            <person name="Zhuang Y."/>
            <person name="Zou Y."/>
            <person name="Lindquist E.A."/>
            <person name="Grimwood J."/>
            <person name="Barry K."/>
            <person name="Rokhsar D.S."/>
            <person name="Schmutz J."/>
            <person name="Stiller J.W."/>
            <person name="Grossman A.R."/>
            <person name="Prochnik S.E."/>
        </authorList>
    </citation>
    <scope>NUCLEOTIDE SEQUENCE [LARGE SCALE GENOMIC DNA]</scope>
    <source>
        <strain evidence="4">4086291</strain>
    </source>
</reference>
<dbReference type="AlphaFoldDB" id="A0A1X6PCK9"/>
<dbReference type="Pfam" id="PF07593">
    <property type="entry name" value="UnbV_ASPIC"/>
    <property type="match status" value="1"/>
</dbReference>
<dbReference type="InterPro" id="IPR011519">
    <property type="entry name" value="UnbV_ASPIC"/>
</dbReference>
<feature type="domain" description="ASPIC/UnbV" evidence="3">
    <location>
        <begin position="447"/>
        <end position="515"/>
    </location>
</feature>
<feature type="signal peptide" evidence="2">
    <location>
        <begin position="1"/>
        <end position="27"/>
    </location>
</feature>
<dbReference type="InterPro" id="IPR028994">
    <property type="entry name" value="Integrin_alpha_N"/>
</dbReference>
<dbReference type="PANTHER" id="PTHR16026:SF0">
    <property type="entry name" value="CARTILAGE ACIDIC PROTEIN 1"/>
    <property type="match status" value="1"/>
</dbReference>
<dbReference type="InterPro" id="IPR027039">
    <property type="entry name" value="Crtac1"/>
</dbReference>
<dbReference type="Gene3D" id="2.130.10.130">
    <property type="entry name" value="Integrin alpha, N-terminal"/>
    <property type="match status" value="2"/>
</dbReference>
<feature type="chain" id="PRO_5013095323" description="ASPIC/UnbV domain-containing protein" evidence="2">
    <location>
        <begin position="28"/>
        <end position="518"/>
    </location>
</feature>
<accession>A0A1X6PCK9</accession>
<dbReference type="Proteomes" id="UP000218209">
    <property type="component" value="Unassembled WGS sequence"/>
</dbReference>
<evidence type="ECO:0000259" key="3">
    <source>
        <dbReference type="Pfam" id="PF07593"/>
    </source>
</evidence>
<name>A0A1X6PCK9_PORUM</name>
<dbReference type="EMBL" id="KV918809">
    <property type="protein sequence ID" value="OSX78602.1"/>
    <property type="molecule type" value="Genomic_DNA"/>
</dbReference>
<evidence type="ECO:0000313" key="5">
    <source>
        <dbReference type="Proteomes" id="UP000218209"/>
    </source>
</evidence>
<keyword evidence="5" id="KW-1185">Reference proteome</keyword>
<evidence type="ECO:0000313" key="4">
    <source>
        <dbReference type="EMBL" id="OSX78602.1"/>
    </source>
</evidence>
<proteinExistence type="predicted"/>
<evidence type="ECO:0000256" key="2">
    <source>
        <dbReference type="SAM" id="SignalP"/>
    </source>
</evidence>
<organism evidence="4 5">
    <name type="scientific">Porphyra umbilicalis</name>
    <name type="common">Purple laver</name>
    <name type="synonym">Red alga</name>
    <dbReference type="NCBI Taxonomy" id="2786"/>
    <lineage>
        <taxon>Eukaryota</taxon>
        <taxon>Rhodophyta</taxon>
        <taxon>Bangiophyceae</taxon>
        <taxon>Bangiales</taxon>
        <taxon>Bangiaceae</taxon>
        <taxon>Porphyra</taxon>
    </lineage>
</organism>
<dbReference type="PANTHER" id="PTHR16026">
    <property type="entry name" value="CARTILAGE ACIDIC PROTEIN 1"/>
    <property type="match status" value="1"/>
</dbReference>
<sequence>MRAAAASVAAAVALLAVLATVCRPAAAATSFTDVSAAAGLPTTRTRKFGGPVVAPLSNSLGAYDLLLPNHDSERTWYYANRGDGTFTRGADVLPFLEDVHGLAVGDADLDGLPEVILTRGGSNGEAPAPLEVLSLRGGRFLNVTTSAALRDAPRRGRSPRFTDVDGDGDADVVVINYRRSPDEGTPVGGSNTVQVVFANTGAGVHDAVAAGGGLGDTPVERALVTDLNGDGLPELVLFPFFRIFTAVGGGEVRLVDVTMAWAGSVGLDRLSPAFAVAALDVGGNGLTDLYVAMGPKPDVLLRNVNAQRFVDASASSGIPLDGGDHRGVAAGDLDNDGYEDLFVVRHDVPRARDYILWNNGGDGTFTVSETHGATTSPDNGRGDNAVLADMNGDGGLDAVVSNGDFQEDALAGTWSLYRNNRDGDAAGRHYLAVRVGRSPSTNGCNTGAVVQIVDGWGRQWRRRIESGGSSFSQSLLNVAHFGLGNADAPVQEVTVRWSSGEVASATAVRVDQVITLGT</sequence>
<dbReference type="SUPFAM" id="SSF69318">
    <property type="entry name" value="Integrin alpha N-terminal domain"/>
    <property type="match status" value="2"/>
</dbReference>
<keyword evidence="1 2" id="KW-0732">Signal</keyword>
<gene>
    <name evidence="4" type="ORF">BU14_0105s0020</name>
</gene>
<evidence type="ECO:0000256" key="1">
    <source>
        <dbReference type="ARBA" id="ARBA00022729"/>
    </source>
</evidence>
<dbReference type="OrthoDB" id="10051983at2759"/>
<dbReference type="Pfam" id="PF13517">
    <property type="entry name" value="FG-GAP_3"/>
    <property type="match status" value="1"/>
</dbReference>
<protein>
    <recommendedName>
        <fullName evidence="3">ASPIC/UnbV domain-containing protein</fullName>
    </recommendedName>
</protein>